<dbReference type="AlphaFoldDB" id="A0A0R0LS12"/>
<gene>
    <name evidence="2" type="ORF">M153_81380003</name>
</gene>
<sequence>EYENCKDWMSVMKIARYRDEENEKLNKNVNLLRKESGCNTDTATTNTTAVDHKGSRKI</sequence>
<comment type="caution">
    <text evidence="2">The sequence shown here is derived from an EMBL/GenBank/DDBJ whole genome shotgun (WGS) entry which is preliminary data.</text>
</comment>
<organism evidence="2 3">
    <name type="scientific">Pseudoloma neurophilia</name>
    <dbReference type="NCBI Taxonomy" id="146866"/>
    <lineage>
        <taxon>Eukaryota</taxon>
        <taxon>Fungi</taxon>
        <taxon>Fungi incertae sedis</taxon>
        <taxon>Microsporidia</taxon>
        <taxon>Pseudoloma</taxon>
    </lineage>
</organism>
<accession>A0A0R0LS12</accession>
<protein>
    <submittedName>
        <fullName evidence="2">Uncharacterized protein</fullName>
    </submittedName>
</protein>
<evidence type="ECO:0000313" key="2">
    <source>
        <dbReference type="EMBL" id="KRH92285.1"/>
    </source>
</evidence>
<feature type="non-terminal residue" evidence="2">
    <location>
        <position position="1"/>
    </location>
</feature>
<proteinExistence type="predicted"/>
<evidence type="ECO:0000313" key="3">
    <source>
        <dbReference type="Proteomes" id="UP000051530"/>
    </source>
</evidence>
<evidence type="ECO:0000256" key="1">
    <source>
        <dbReference type="SAM" id="MobiDB-lite"/>
    </source>
</evidence>
<dbReference type="VEuPathDB" id="MicrosporidiaDB:M153_81380003"/>
<dbReference type="Proteomes" id="UP000051530">
    <property type="component" value="Unassembled WGS sequence"/>
</dbReference>
<dbReference type="EMBL" id="LGUB01001047">
    <property type="protein sequence ID" value="KRH92285.1"/>
    <property type="molecule type" value="Genomic_DNA"/>
</dbReference>
<name>A0A0R0LS12_9MICR</name>
<feature type="region of interest" description="Disordered" evidence="1">
    <location>
        <begin position="37"/>
        <end position="58"/>
    </location>
</feature>
<keyword evidence="3" id="KW-1185">Reference proteome</keyword>
<feature type="compositionally biased region" description="Low complexity" evidence="1">
    <location>
        <begin position="39"/>
        <end position="49"/>
    </location>
</feature>
<reference evidence="2 3" key="1">
    <citation type="submission" date="2015-07" db="EMBL/GenBank/DDBJ databases">
        <title>The genome of Pseudoloma neurophilia, a relevant intracellular parasite of the zebrafish.</title>
        <authorList>
            <person name="Ndikumana S."/>
            <person name="Pelin A."/>
            <person name="Sanders J."/>
            <person name="Corradi N."/>
        </authorList>
    </citation>
    <scope>NUCLEOTIDE SEQUENCE [LARGE SCALE GENOMIC DNA]</scope>
    <source>
        <strain evidence="2 3">MK1</strain>
    </source>
</reference>